<feature type="non-terminal residue" evidence="7">
    <location>
        <position position="1"/>
    </location>
</feature>
<dbReference type="EMBL" id="LR902308">
    <property type="protein sequence ID" value="CAD7250328.1"/>
    <property type="molecule type" value="Genomic_DNA"/>
</dbReference>
<dbReference type="InterPro" id="IPR019347">
    <property type="entry name" value="Axonemal_dynein_light_chain"/>
</dbReference>
<accession>A0A7R9AAC4</accession>
<protein>
    <recommendedName>
        <fullName evidence="9">Axonemal dynein light intermediate polypeptide 1</fullName>
    </recommendedName>
</protein>
<dbReference type="GO" id="GO:0030286">
    <property type="term" value="C:dynein complex"/>
    <property type="evidence" value="ECO:0007669"/>
    <property type="project" value="UniProtKB-KW"/>
</dbReference>
<evidence type="ECO:0000256" key="3">
    <source>
        <dbReference type="ARBA" id="ARBA00023175"/>
    </source>
</evidence>
<dbReference type="PANTHER" id="PTHR13183:SF0">
    <property type="entry name" value="AXONEMAL DYNEIN LIGHT INTERMEDIATE POLYPEPTIDE 1"/>
    <property type="match status" value="1"/>
</dbReference>
<dbReference type="PANTHER" id="PTHR13183">
    <property type="entry name" value="AXONEMAL INNER ARM DYNEIN LIGHT CHAIN 28"/>
    <property type="match status" value="1"/>
</dbReference>
<organism evidence="7">
    <name type="scientific">Darwinula stevensoni</name>
    <dbReference type="NCBI Taxonomy" id="69355"/>
    <lineage>
        <taxon>Eukaryota</taxon>
        <taxon>Metazoa</taxon>
        <taxon>Ecdysozoa</taxon>
        <taxon>Arthropoda</taxon>
        <taxon>Crustacea</taxon>
        <taxon>Oligostraca</taxon>
        <taxon>Ostracoda</taxon>
        <taxon>Podocopa</taxon>
        <taxon>Podocopida</taxon>
        <taxon>Darwinulocopina</taxon>
        <taxon>Darwinuloidea</taxon>
        <taxon>Darwinulidae</taxon>
        <taxon>Darwinula</taxon>
    </lineage>
</organism>
<keyword evidence="2 5" id="KW-0175">Coiled coil</keyword>
<evidence type="ECO:0000256" key="2">
    <source>
        <dbReference type="ARBA" id="ARBA00023054"/>
    </source>
</evidence>
<keyword evidence="1" id="KW-0243">Dynein</keyword>
<dbReference type="Pfam" id="PF10211">
    <property type="entry name" value="Ax_dynein_light"/>
    <property type="match status" value="1"/>
</dbReference>
<evidence type="ECO:0000256" key="6">
    <source>
        <dbReference type="SAM" id="MobiDB-lite"/>
    </source>
</evidence>
<dbReference type="GO" id="GO:0005930">
    <property type="term" value="C:axoneme"/>
    <property type="evidence" value="ECO:0007669"/>
    <property type="project" value="TreeGrafter"/>
</dbReference>
<feature type="compositionally biased region" description="Low complexity" evidence="6">
    <location>
        <begin position="28"/>
        <end position="39"/>
    </location>
</feature>
<feature type="region of interest" description="Disordered" evidence="6">
    <location>
        <begin position="1"/>
        <end position="40"/>
    </location>
</feature>
<evidence type="ECO:0000256" key="1">
    <source>
        <dbReference type="ARBA" id="ARBA00023017"/>
    </source>
</evidence>
<sequence length="234" mass="26972">DLEDSGTGSGSKETSVPPLFQPGSEDFVNSSHSDVVSSKSPEDVMNLILPPLEWEEDGNLWRQQVSCTPATRLDVLNLQKQLDARIQHRQAKASGICPIRREIFSQCFDELIRQVTVSCAERGMLLVRVRDEVNMTLAAYQTLFESSCAFGIRKALQAQAGKEDLERRVEDLEDEKRKLEDEKRNLELRLEETTRLHQEREEQEKKRHEEKLDFFQHKIQQLRNQLEAVLAAKK</sequence>
<dbReference type="OrthoDB" id="273640at2759"/>
<evidence type="ECO:0000256" key="4">
    <source>
        <dbReference type="ARBA" id="ARBA00038114"/>
    </source>
</evidence>
<dbReference type="EMBL" id="CAJPEV010002791">
    <property type="protein sequence ID" value="CAG0898051.1"/>
    <property type="molecule type" value="Genomic_DNA"/>
</dbReference>
<keyword evidence="3" id="KW-0505">Motor protein</keyword>
<proteinExistence type="inferred from homology"/>
<comment type="similarity">
    <text evidence="4">Belongs to the inner dynein arm light chain family.</text>
</comment>
<keyword evidence="8" id="KW-1185">Reference proteome</keyword>
<dbReference type="GO" id="GO:0097546">
    <property type="term" value="C:ciliary base"/>
    <property type="evidence" value="ECO:0007669"/>
    <property type="project" value="TreeGrafter"/>
</dbReference>
<feature type="coiled-coil region" evidence="5">
    <location>
        <begin position="155"/>
        <end position="232"/>
    </location>
</feature>
<dbReference type="GO" id="GO:0045504">
    <property type="term" value="F:dynein heavy chain binding"/>
    <property type="evidence" value="ECO:0007669"/>
    <property type="project" value="TreeGrafter"/>
</dbReference>
<evidence type="ECO:0000256" key="5">
    <source>
        <dbReference type="SAM" id="Coils"/>
    </source>
</evidence>
<evidence type="ECO:0000313" key="8">
    <source>
        <dbReference type="Proteomes" id="UP000677054"/>
    </source>
</evidence>
<dbReference type="AlphaFoldDB" id="A0A7R9AAC4"/>
<reference evidence="7" key="1">
    <citation type="submission" date="2020-11" db="EMBL/GenBank/DDBJ databases">
        <authorList>
            <person name="Tran Van P."/>
        </authorList>
    </citation>
    <scope>NUCLEOTIDE SEQUENCE</scope>
</reference>
<evidence type="ECO:0000313" key="7">
    <source>
        <dbReference type="EMBL" id="CAD7250328.1"/>
    </source>
</evidence>
<name>A0A7R9AAC4_9CRUS</name>
<gene>
    <name evidence="7" type="ORF">DSTB1V02_LOCUS10108</name>
</gene>
<evidence type="ECO:0008006" key="9">
    <source>
        <dbReference type="Google" id="ProtNLM"/>
    </source>
</evidence>
<dbReference type="Proteomes" id="UP000677054">
    <property type="component" value="Unassembled WGS sequence"/>
</dbReference>